<evidence type="ECO:0000256" key="5">
    <source>
        <dbReference type="ARBA" id="ARBA00035007"/>
    </source>
</evidence>
<keyword evidence="2" id="KW-0662">Pyridine nucleotide biosynthesis</keyword>
<keyword evidence="13" id="KW-1185">Reference proteome</keyword>
<keyword evidence="4" id="KW-0808">Transferase</keyword>
<feature type="binding site" evidence="9">
    <location>
        <position position="385"/>
    </location>
    <ligand>
        <name>beta-nicotinamide D-ribonucleotide</name>
        <dbReference type="ChEBI" id="CHEBI:14649"/>
    </ligand>
</feature>
<feature type="binding site" evidence="9">
    <location>
        <position position="191"/>
    </location>
    <ligand>
        <name>diphosphate</name>
        <dbReference type="ChEBI" id="CHEBI:33019"/>
    </ligand>
</feature>
<dbReference type="AlphaFoldDB" id="A0A913Y1Q7"/>
<dbReference type="OrthoDB" id="193380at2759"/>
<evidence type="ECO:0000256" key="6">
    <source>
        <dbReference type="ARBA" id="ARBA00035024"/>
    </source>
</evidence>
<evidence type="ECO:0000256" key="3">
    <source>
        <dbReference type="ARBA" id="ARBA00022676"/>
    </source>
</evidence>
<evidence type="ECO:0000256" key="1">
    <source>
        <dbReference type="ARBA" id="ARBA00010897"/>
    </source>
</evidence>
<dbReference type="EnsemblMetazoa" id="XM_021058066.2">
    <property type="protein sequence ID" value="XP_020913725.1"/>
    <property type="gene ID" value="LOC110251362"/>
</dbReference>
<dbReference type="CDD" id="cd01569">
    <property type="entry name" value="PBEF_like"/>
    <property type="match status" value="1"/>
</dbReference>
<keyword evidence="3" id="KW-0328">Glycosyltransferase</keyword>
<proteinExistence type="inferred from homology"/>
<organism evidence="12 13">
    <name type="scientific">Exaiptasia diaphana</name>
    <name type="common">Tropical sea anemone</name>
    <name type="synonym">Aiptasia pulchella</name>
    <dbReference type="NCBI Taxonomy" id="2652724"/>
    <lineage>
        <taxon>Eukaryota</taxon>
        <taxon>Metazoa</taxon>
        <taxon>Cnidaria</taxon>
        <taxon>Anthozoa</taxon>
        <taxon>Hexacorallia</taxon>
        <taxon>Actiniaria</taxon>
        <taxon>Aiptasiidae</taxon>
        <taxon>Exaiptasia</taxon>
    </lineage>
</organism>
<evidence type="ECO:0000256" key="9">
    <source>
        <dbReference type="PIRSR" id="PIRSR005943-1"/>
    </source>
</evidence>
<dbReference type="RefSeq" id="XP_020913725.1">
    <property type="nucleotide sequence ID" value="XM_021058066.2"/>
</dbReference>
<feature type="binding site" evidence="9">
    <location>
        <position position="214"/>
    </location>
    <ligand>
        <name>beta-nicotinamide D-ribonucleotide</name>
        <dbReference type="ChEBI" id="CHEBI:14649"/>
    </ligand>
</feature>
<evidence type="ECO:0000256" key="4">
    <source>
        <dbReference type="ARBA" id="ARBA00022679"/>
    </source>
</evidence>
<dbReference type="EC" id="2.4.2.12" evidence="6"/>
<dbReference type="GO" id="GO:0047280">
    <property type="term" value="F:nicotinamide phosphoribosyltransferase activity"/>
    <property type="evidence" value="ECO:0007669"/>
    <property type="project" value="UniProtKB-EC"/>
</dbReference>
<evidence type="ECO:0000259" key="11">
    <source>
        <dbReference type="Pfam" id="PF18127"/>
    </source>
</evidence>
<feature type="domain" description="Nicotinate/nicotinamide phosphoribosyltransferase" evidence="10">
    <location>
        <begin position="183"/>
        <end position="455"/>
    </location>
</feature>
<feature type="binding site" evidence="9">
    <location>
        <position position="304"/>
    </location>
    <ligand>
        <name>diphosphate</name>
        <dbReference type="ChEBI" id="CHEBI:33019"/>
    </ligand>
</feature>
<evidence type="ECO:0000313" key="12">
    <source>
        <dbReference type="EnsemblMetazoa" id="XP_020913725.1"/>
    </source>
</evidence>
<protein>
    <recommendedName>
        <fullName evidence="7">Nicotinamide phosphoribosyltransferase</fullName>
        <ecNumber evidence="6">2.4.2.12</ecNumber>
    </recommendedName>
</protein>
<dbReference type="InterPro" id="IPR041529">
    <property type="entry name" value="DUF5598"/>
</dbReference>
<dbReference type="NCBIfam" id="NF006629">
    <property type="entry name" value="PRK09198.1"/>
    <property type="match status" value="1"/>
</dbReference>
<evidence type="ECO:0000256" key="8">
    <source>
        <dbReference type="ARBA" id="ARBA00047835"/>
    </source>
</evidence>
<dbReference type="InterPro" id="IPR036068">
    <property type="entry name" value="Nicotinate_pribotase-like_C"/>
</dbReference>
<feature type="domain" description="Nicotinamide phosphoribosyltransferase N-terminal" evidence="11">
    <location>
        <begin position="15"/>
        <end position="111"/>
    </location>
</feature>
<dbReference type="Gene3D" id="3.20.20.70">
    <property type="entry name" value="Aldolase class I"/>
    <property type="match status" value="1"/>
</dbReference>
<feature type="binding site" evidence="9">
    <location>
        <begin position="346"/>
        <end position="347"/>
    </location>
    <ligand>
        <name>beta-nicotinamide D-ribonucleotide</name>
        <dbReference type="ChEBI" id="CHEBI:14649"/>
    </ligand>
</feature>
<dbReference type="InterPro" id="IPR013785">
    <property type="entry name" value="Aldolase_TIM"/>
</dbReference>
<dbReference type="InterPro" id="IPR041525">
    <property type="entry name" value="N/Namide_PRibTrfase"/>
</dbReference>
<dbReference type="Proteomes" id="UP000887567">
    <property type="component" value="Unplaced"/>
</dbReference>
<dbReference type="Pfam" id="PF04095">
    <property type="entry name" value="NAPRTase"/>
    <property type="match status" value="1"/>
</dbReference>
<dbReference type="PIRSF" id="PIRSF005943">
    <property type="entry name" value="NMPRT"/>
    <property type="match status" value="1"/>
</dbReference>
<evidence type="ECO:0000256" key="2">
    <source>
        <dbReference type="ARBA" id="ARBA00022642"/>
    </source>
</evidence>
<evidence type="ECO:0000259" key="10">
    <source>
        <dbReference type="Pfam" id="PF04095"/>
    </source>
</evidence>
<reference evidence="12" key="1">
    <citation type="submission" date="2022-11" db="UniProtKB">
        <authorList>
            <consortium name="EnsemblMetazoa"/>
        </authorList>
    </citation>
    <scope>IDENTIFICATION</scope>
</reference>
<comment type="catalytic activity">
    <reaction evidence="8">
        <text>beta-nicotinamide D-ribonucleotide + diphosphate = 5-phospho-alpha-D-ribose 1-diphosphate + nicotinamide + H(+)</text>
        <dbReference type="Rhea" id="RHEA:16149"/>
        <dbReference type="ChEBI" id="CHEBI:14649"/>
        <dbReference type="ChEBI" id="CHEBI:15378"/>
        <dbReference type="ChEBI" id="CHEBI:17154"/>
        <dbReference type="ChEBI" id="CHEBI:33019"/>
        <dbReference type="ChEBI" id="CHEBI:58017"/>
        <dbReference type="EC" id="2.4.2.12"/>
    </reaction>
    <physiologicalReaction direction="right-to-left" evidence="8">
        <dbReference type="Rhea" id="RHEA:16151"/>
    </physiologicalReaction>
</comment>
<dbReference type="KEGG" id="epa:110251362"/>
<dbReference type="PANTHER" id="PTHR43816">
    <property type="entry name" value="NICOTINAMIDE PHOSPHORIBOSYLTRANSFERASE"/>
    <property type="match status" value="1"/>
</dbReference>
<accession>A0A913Y1Q7</accession>
<dbReference type="OMA" id="TFGFAMK"/>
<dbReference type="PANTHER" id="PTHR43816:SF1">
    <property type="entry name" value="NICOTINAMIDE PHOSPHORIBOSYLTRANSFERASE"/>
    <property type="match status" value="1"/>
</dbReference>
<comment type="pathway">
    <text evidence="5">Cofactor biosynthesis; NAD(+) biosynthesis; nicotinamide D-ribonucleotide from 5-phospho-alpha-D-ribose 1-diphosphate and nicotinamide: step 1/1.</text>
</comment>
<dbReference type="Pfam" id="PF18127">
    <property type="entry name" value="NAMPT_N"/>
    <property type="match status" value="1"/>
</dbReference>
<name>A0A913Y1Q7_EXADI</name>
<feature type="binding site" evidence="9">
    <location>
        <begin position="304"/>
        <end position="306"/>
    </location>
    <ligand>
        <name>beta-nicotinamide D-ribonucleotide</name>
        <dbReference type="ChEBI" id="CHEBI:14649"/>
    </ligand>
</feature>
<sequence>MASVVCEAGQVHMDNILLLTDSYKVSHHKQYPKNTSIVFSYFESRGGKFQSVCFFGLQYILKKWLVGQVVTKSKIEEAKQLYKLHFGSDIFNEEGWNYILEKHNGYLPLRIRAVAEGSDIPVKNVLFTVQNTDPKCFWLTNWVETVLVQCWYPTTVATNSREQKKIIAQYLIETTGNVDGLQFKLHDFGFRGSTSVESAGIGGCSHLVNFLGSDTIAGVIIARNYYGCDMAGFSIPAAEHSTITSWGKENEVEAFRNMLTQFPEGLVACVSDSYDIWHACKDLWGRELRDLVVSREGKGTLVIRPDSGDPPKVVVEVLQILGRAFGTKKNSKGFHVLPSYLRVIQGDGISYETLTEILENMKQHKWSCDNLTFGSGGALLQKLNRDTQKFAYKCSYAVVDDKGVDVYKQPVTDPNKKSKKGLLSLEKNSDGSFVTIEGGKGDPDKDLLTTVFENGRLVKEFTFEEVRKNAEIPLVTNYTS</sequence>
<dbReference type="SUPFAM" id="SSF51690">
    <property type="entry name" value="Nicotinate/Quinolinate PRTase C-terminal domain-like"/>
    <property type="match status" value="1"/>
</dbReference>
<evidence type="ECO:0000256" key="7">
    <source>
        <dbReference type="ARBA" id="ARBA00035036"/>
    </source>
</evidence>
<evidence type="ECO:0000313" key="13">
    <source>
        <dbReference type="Proteomes" id="UP000887567"/>
    </source>
</evidence>
<dbReference type="InterPro" id="IPR016471">
    <property type="entry name" value="Nicotinamide_PRibTrfase"/>
</dbReference>
<dbReference type="GeneID" id="110251362"/>
<feature type="binding site" evidence="9">
    <location>
        <position position="377"/>
    </location>
    <ligand>
        <name>beta-nicotinamide D-ribonucleotide</name>
        <dbReference type="ChEBI" id="CHEBI:14649"/>
    </ligand>
</feature>
<feature type="binding site" evidence="9">
    <location>
        <position position="240"/>
    </location>
    <ligand>
        <name>diphosphate</name>
        <dbReference type="ChEBI" id="CHEBI:33019"/>
    </ligand>
</feature>
<dbReference type="GO" id="GO:0009435">
    <property type="term" value="P:NAD+ biosynthetic process"/>
    <property type="evidence" value="ECO:0007669"/>
    <property type="project" value="InterPro"/>
</dbReference>
<comment type="similarity">
    <text evidence="1">Belongs to the NAPRTase family.</text>
</comment>